<dbReference type="PANTHER" id="PTHR48078:SF6">
    <property type="entry name" value="L-THREONINE DEHYDRATASE CATABOLIC TDCB"/>
    <property type="match status" value="1"/>
</dbReference>
<dbReference type="GO" id="GO:0009097">
    <property type="term" value="P:isoleucine biosynthetic process"/>
    <property type="evidence" value="ECO:0007669"/>
    <property type="project" value="TreeGrafter"/>
</dbReference>
<dbReference type="Pfam" id="PF00291">
    <property type="entry name" value="PALP"/>
    <property type="match status" value="1"/>
</dbReference>
<evidence type="ECO:0000256" key="10">
    <source>
        <dbReference type="ARBA" id="ARBA00023239"/>
    </source>
</evidence>
<dbReference type="CDD" id="cd04886">
    <property type="entry name" value="ACT_ThrD-II-like"/>
    <property type="match status" value="1"/>
</dbReference>
<dbReference type="FunFam" id="3.40.50.1100:FF:000007">
    <property type="entry name" value="L-threonine dehydratase catabolic TdcB"/>
    <property type="match status" value="1"/>
</dbReference>
<dbReference type="InterPro" id="IPR036052">
    <property type="entry name" value="TrpB-like_PALP_sf"/>
</dbReference>
<dbReference type="PROSITE" id="PS51671">
    <property type="entry name" value="ACT"/>
    <property type="match status" value="1"/>
</dbReference>
<dbReference type="EMBL" id="CP158367">
    <property type="protein sequence ID" value="XBX74982.1"/>
    <property type="molecule type" value="Genomic_DNA"/>
</dbReference>
<comment type="subunit">
    <text evidence="5">In the native structure, TdcB is in a dimeric form, whereas in the TdcB-AMP complex, it exists in a tetrameric form (dimer of dimers).</text>
</comment>
<evidence type="ECO:0000256" key="6">
    <source>
        <dbReference type="ARBA" id="ARBA00012096"/>
    </source>
</evidence>
<comment type="similarity">
    <text evidence="4">Belongs to the serine/threonine dehydratase family.</text>
</comment>
<dbReference type="GO" id="GO:0003941">
    <property type="term" value="F:L-serine ammonia-lyase activity"/>
    <property type="evidence" value="ECO:0007669"/>
    <property type="project" value="TreeGrafter"/>
</dbReference>
<dbReference type="RefSeq" id="WP_350343729.1">
    <property type="nucleotide sequence ID" value="NZ_CP158367.1"/>
</dbReference>
<evidence type="ECO:0000256" key="11">
    <source>
        <dbReference type="ARBA" id="ARBA00025527"/>
    </source>
</evidence>
<dbReference type="InterPro" id="IPR002912">
    <property type="entry name" value="ACT_dom"/>
</dbReference>
<reference evidence="14" key="2">
    <citation type="submission" date="2024-06" db="EMBL/GenBank/DDBJ databases">
        <authorList>
            <person name="Petrova K.O."/>
            <person name="Toshchakov S.V."/>
            <person name="Boltjanskaja Y.V."/>
            <person name="Kevbrin V."/>
        </authorList>
    </citation>
    <scope>NUCLEOTIDE SEQUENCE</scope>
    <source>
        <strain evidence="14">Z-910T</strain>
    </source>
</reference>
<evidence type="ECO:0000256" key="7">
    <source>
        <dbReference type="ARBA" id="ARBA00022248"/>
    </source>
</evidence>
<evidence type="ECO:0000256" key="9">
    <source>
        <dbReference type="ARBA" id="ARBA00022898"/>
    </source>
</evidence>
<proteinExistence type="inferred from homology"/>
<dbReference type="InterPro" id="IPR044561">
    <property type="entry name" value="ACT_ThrD-II-like"/>
</dbReference>
<comment type="cofactor">
    <cofactor evidence="2">
        <name>pyridoxal 5'-phosphate</name>
        <dbReference type="ChEBI" id="CHEBI:597326"/>
    </cofactor>
</comment>
<evidence type="ECO:0000256" key="1">
    <source>
        <dbReference type="ARBA" id="ARBA00001274"/>
    </source>
</evidence>
<evidence type="ECO:0000256" key="5">
    <source>
        <dbReference type="ARBA" id="ARBA00011447"/>
    </source>
</evidence>
<evidence type="ECO:0000256" key="4">
    <source>
        <dbReference type="ARBA" id="ARBA00010869"/>
    </source>
</evidence>
<dbReference type="PANTHER" id="PTHR48078">
    <property type="entry name" value="THREONINE DEHYDRATASE, MITOCHONDRIAL-RELATED"/>
    <property type="match status" value="1"/>
</dbReference>
<dbReference type="CDD" id="cd01562">
    <property type="entry name" value="Thr-dehyd"/>
    <property type="match status" value="1"/>
</dbReference>
<dbReference type="GO" id="GO:0004794">
    <property type="term" value="F:threonine deaminase activity"/>
    <property type="evidence" value="ECO:0007669"/>
    <property type="project" value="UniProtKB-EC"/>
</dbReference>
<dbReference type="NCBIfam" id="TIGR01127">
    <property type="entry name" value="ilvA_1Cterm"/>
    <property type="match status" value="1"/>
</dbReference>
<dbReference type="InterPro" id="IPR000634">
    <property type="entry name" value="Ser/Thr_deHydtase_PyrdxlP-BS"/>
</dbReference>
<dbReference type="InterPro" id="IPR001926">
    <property type="entry name" value="TrpB-like_PALP"/>
</dbReference>
<dbReference type="EC" id="4.3.1.19" evidence="6"/>
<dbReference type="AlphaFoldDB" id="A0AAU7VMA0"/>
<accession>A0AAU7VMA0</accession>
<comment type="catalytic activity">
    <reaction evidence="1">
        <text>L-threonine = 2-oxobutanoate + NH4(+)</text>
        <dbReference type="Rhea" id="RHEA:22108"/>
        <dbReference type="ChEBI" id="CHEBI:16763"/>
        <dbReference type="ChEBI" id="CHEBI:28938"/>
        <dbReference type="ChEBI" id="CHEBI:57926"/>
        <dbReference type="EC" id="4.3.1.19"/>
    </reaction>
</comment>
<evidence type="ECO:0000259" key="13">
    <source>
        <dbReference type="PROSITE" id="PS51671"/>
    </source>
</evidence>
<evidence type="ECO:0000313" key="14">
    <source>
        <dbReference type="EMBL" id="XBX74982.1"/>
    </source>
</evidence>
<feature type="domain" description="ACT" evidence="13">
    <location>
        <begin position="327"/>
        <end position="404"/>
    </location>
</feature>
<evidence type="ECO:0000256" key="2">
    <source>
        <dbReference type="ARBA" id="ARBA00001933"/>
    </source>
</evidence>
<organism evidence="14">
    <name type="scientific">Proteinivorax tanatarense</name>
    <dbReference type="NCBI Taxonomy" id="1260629"/>
    <lineage>
        <taxon>Bacteria</taxon>
        <taxon>Bacillati</taxon>
        <taxon>Bacillota</taxon>
        <taxon>Clostridia</taxon>
        <taxon>Eubacteriales</taxon>
        <taxon>Proteinivoracaceae</taxon>
        <taxon>Proteinivorax</taxon>
    </lineage>
</organism>
<keyword evidence="10 14" id="KW-0456">Lyase</keyword>
<dbReference type="GO" id="GO:0006565">
    <property type="term" value="P:L-serine catabolic process"/>
    <property type="evidence" value="ECO:0007669"/>
    <property type="project" value="TreeGrafter"/>
</dbReference>
<dbReference type="Gene3D" id="3.40.50.1100">
    <property type="match status" value="2"/>
</dbReference>
<dbReference type="InterPro" id="IPR050147">
    <property type="entry name" value="Ser/Thr_Dehydratase"/>
</dbReference>
<dbReference type="GO" id="GO:0030170">
    <property type="term" value="F:pyridoxal phosphate binding"/>
    <property type="evidence" value="ECO:0007669"/>
    <property type="project" value="InterPro"/>
</dbReference>
<keyword evidence="8" id="KW-0021">Allosteric enzyme</keyword>
<keyword evidence="9" id="KW-0663">Pyridoxal phosphate</keyword>
<dbReference type="PROSITE" id="PS00165">
    <property type="entry name" value="DEHYDRATASE_SER_THR"/>
    <property type="match status" value="1"/>
</dbReference>
<evidence type="ECO:0000256" key="8">
    <source>
        <dbReference type="ARBA" id="ARBA00022533"/>
    </source>
</evidence>
<name>A0AAU7VMA0_9FIRM</name>
<evidence type="ECO:0000256" key="3">
    <source>
        <dbReference type="ARBA" id="ARBA00004958"/>
    </source>
</evidence>
<protein>
    <recommendedName>
        <fullName evidence="7">L-threonine dehydratase catabolic TdcB</fullName>
        <ecNumber evidence="6">4.3.1.19</ecNumber>
    </recommendedName>
    <alternativeName>
        <fullName evidence="12">Threonine deaminase</fullName>
    </alternativeName>
</protein>
<reference evidence="14" key="1">
    <citation type="journal article" date="2013" name="Extremophiles">
        <title>Proteinivorax tanatarense gen. nov., sp. nov., an anaerobic, haloalkaliphilic, proteolytic bacterium isolated from a decaying algal bloom, and proposal of Proteinivoraceae fam. nov.</title>
        <authorList>
            <person name="Kevbrin V."/>
            <person name="Boltyanskaya Y."/>
            <person name="Zhilina T."/>
            <person name="Kolganova T."/>
            <person name="Lavrentjeva E."/>
            <person name="Kuznetsov B."/>
        </authorList>
    </citation>
    <scope>NUCLEOTIDE SEQUENCE</scope>
    <source>
        <strain evidence="14">Z-910T</strain>
    </source>
</reference>
<comment type="pathway">
    <text evidence="3">Amino-acid degradation; L-threonine degradation via propanoate pathway; propanoate from L-threonine: step 1/4.</text>
</comment>
<dbReference type="SUPFAM" id="SSF53686">
    <property type="entry name" value="Tryptophan synthase beta subunit-like PLP-dependent enzymes"/>
    <property type="match status" value="1"/>
</dbReference>
<sequence length="404" mass="43887">MELGLSHIKKARNDIVQIIKKTGLEQSNTLSELCETSIYLKTENLQKTGSFKIRGAANKIYNLKEKGGLSGVVAASAGNHAQGVAYASSKYGMPSVIVMPEGAPIVKATATRQYGAEVIIKGKNYDQCYEIAKDICKKDKKEYVHAFDDPYVIAGQGTVGLELLEQLPSLDNIIIPMGGGGLIAGVLLAVKELKPKVRVIGVQIQGSSPIYNKMKKIKSDDKQIKSMADGIMVNKPGQLPMAIIDKYLDDAITVTEEEITRGTLFGLERCKLVIEGAAATTLSALLYNKISNLKGKTVAVLTGGNIDINVISSIIQRGLVEANRVAFLEVVLADVPGELNKLLLNFAQSKANVIKISHNRLSSDVPLNHAKVNVCIETRSKTHLQEIVQTLKKEPFYVKFKNNI</sequence>
<comment type="function">
    <text evidence="11">Catalyzes the anaerobic formation of alpha-ketobutyrate and ammonia from threonine in a two-step reaction. The first step involved a dehydration of threonine and a production of enamine intermediates (aminocrotonate), which tautomerizes to its imine form (iminobutyrate). Both intermediates are unstable and short-lived. The second step is the nonenzymatic hydrolysis of the enamine/imine intermediates to form 2-ketobutyrate and free ammonia. In the low water environment of the cell, the second step is accelerated by RidA.</text>
</comment>
<gene>
    <name evidence="14" type="primary">ilvA</name>
    <name evidence="14" type="ORF">PRVXT_000070</name>
</gene>
<dbReference type="GO" id="GO:0006567">
    <property type="term" value="P:L-threonine catabolic process"/>
    <property type="evidence" value="ECO:0007669"/>
    <property type="project" value="InterPro"/>
</dbReference>
<evidence type="ECO:0000256" key="12">
    <source>
        <dbReference type="ARBA" id="ARBA00031427"/>
    </source>
</evidence>
<dbReference type="InterPro" id="IPR005789">
    <property type="entry name" value="Thr_deHydtase_catblc"/>
</dbReference>